<dbReference type="PROSITE" id="PS51257">
    <property type="entry name" value="PROKAR_LIPOPROTEIN"/>
    <property type="match status" value="1"/>
</dbReference>
<name>A0ABS8WBD6_9GAMM</name>
<accession>A0ABS8WBD6</accession>
<keyword evidence="2" id="KW-0732">Signal</keyword>
<dbReference type="RefSeq" id="WP_233052595.1">
    <property type="nucleotide sequence ID" value="NZ_JAIMJA010000008.1"/>
</dbReference>
<sequence>MKMPMKHLLLAAAVFSCAANASISEDLSAGTSLDVSINNALQAGDASQVIFEQVASTNPDQMTPSFQYLAQLPNSDLVLLLEQALVAAKDLDAQIQDDIIVAAIELADADEALVLEVFTAAINNSSTEAQLDIIAASIAAVGATEEARLEMRLSIAKRASDLGITEDTLLAGYAASGADTAELEATAAGGPVTTTGTTPTGTGNGAGTGGGGITASNN</sequence>
<feature type="signal peptide" evidence="2">
    <location>
        <begin position="1"/>
        <end position="21"/>
    </location>
</feature>
<evidence type="ECO:0000256" key="2">
    <source>
        <dbReference type="SAM" id="SignalP"/>
    </source>
</evidence>
<evidence type="ECO:0008006" key="5">
    <source>
        <dbReference type="Google" id="ProtNLM"/>
    </source>
</evidence>
<evidence type="ECO:0000313" key="3">
    <source>
        <dbReference type="EMBL" id="MCE2595099.1"/>
    </source>
</evidence>
<comment type="caution">
    <text evidence="3">The sequence shown here is derived from an EMBL/GenBank/DDBJ whole genome shotgun (WGS) entry which is preliminary data.</text>
</comment>
<evidence type="ECO:0000313" key="4">
    <source>
        <dbReference type="Proteomes" id="UP001201273"/>
    </source>
</evidence>
<protein>
    <recommendedName>
        <fullName evidence="5">DUF4476 domain-containing protein</fullName>
    </recommendedName>
</protein>
<gene>
    <name evidence="3" type="ORF">K6Y31_09740</name>
</gene>
<feature type="compositionally biased region" description="Low complexity" evidence="1">
    <location>
        <begin position="187"/>
        <end position="201"/>
    </location>
</feature>
<dbReference type="EMBL" id="JAIMJA010000008">
    <property type="protein sequence ID" value="MCE2595099.1"/>
    <property type="molecule type" value="Genomic_DNA"/>
</dbReference>
<organism evidence="3 4">
    <name type="scientific">Motilimonas cestriensis</name>
    <dbReference type="NCBI Taxonomy" id="2742685"/>
    <lineage>
        <taxon>Bacteria</taxon>
        <taxon>Pseudomonadati</taxon>
        <taxon>Pseudomonadota</taxon>
        <taxon>Gammaproteobacteria</taxon>
        <taxon>Alteromonadales</taxon>
        <taxon>Alteromonadales genera incertae sedis</taxon>
        <taxon>Motilimonas</taxon>
    </lineage>
</organism>
<reference evidence="3 4" key="1">
    <citation type="journal article" date="2022" name="Environ. Microbiol. Rep.">
        <title>Eco-phylogenetic analyses reveal divergent evolution of vitamin B12 metabolism in the marine bacterial family 'Psychromonadaceae'.</title>
        <authorList>
            <person name="Jin X."/>
            <person name="Yang Y."/>
            <person name="Cao H."/>
            <person name="Gao B."/>
            <person name="Zhao Z."/>
        </authorList>
    </citation>
    <scope>NUCLEOTIDE SEQUENCE [LARGE SCALE GENOMIC DNA]</scope>
    <source>
        <strain evidence="3 4">MKS20</strain>
    </source>
</reference>
<proteinExistence type="predicted"/>
<dbReference type="Proteomes" id="UP001201273">
    <property type="component" value="Unassembled WGS sequence"/>
</dbReference>
<feature type="compositionally biased region" description="Gly residues" evidence="1">
    <location>
        <begin position="202"/>
        <end position="218"/>
    </location>
</feature>
<feature type="region of interest" description="Disordered" evidence="1">
    <location>
        <begin position="187"/>
        <end position="218"/>
    </location>
</feature>
<feature type="chain" id="PRO_5047253165" description="DUF4476 domain-containing protein" evidence="2">
    <location>
        <begin position="22"/>
        <end position="218"/>
    </location>
</feature>
<keyword evidence="4" id="KW-1185">Reference proteome</keyword>
<evidence type="ECO:0000256" key="1">
    <source>
        <dbReference type="SAM" id="MobiDB-lite"/>
    </source>
</evidence>